<feature type="compositionally biased region" description="Polar residues" evidence="7">
    <location>
        <begin position="301"/>
        <end position="313"/>
    </location>
</feature>
<comment type="caution">
    <text evidence="8">The sequence shown here is derived from an EMBL/GenBank/DDBJ whole genome shotgun (WGS) entry which is preliminary data.</text>
</comment>
<evidence type="ECO:0000256" key="1">
    <source>
        <dbReference type="ARBA" id="ARBA00002591"/>
    </source>
</evidence>
<dbReference type="PANTHER" id="PTHR30381:SF0">
    <property type="entry name" value="FLAGELLAR P-RING PROTEIN"/>
    <property type="match status" value="1"/>
</dbReference>
<dbReference type="PROSITE" id="PS51257">
    <property type="entry name" value="PROKAR_LIPOPROTEIN"/>
    <property type="match status" value="1"/>
</dbReference>
<feature type="chain" id="PRO_5044943826" description="Flagellar P-ring protein" evidence="6">
    <location>
        <begin position="20"/>
        <end position="366"/>
    </location>
</feature>
<dbReference type="RefSeq" id="WP_249698598.1">
    <property type="nucleotide sequence ID" value="NZ_JAMFLX010000006.1"/>
</dbReference>
<evidence type="ECO:0000313" key="8">
    <source>
        <dbReference type="EMBL" id="MCL6269555.1"/>
    </source>
</evidence>
<sequence precursor="true">MFRICCSVLVLLFTSACYASRLLDLVDVEGVRDNQLIGYGLVVGLQGTGDQTRQTRFTAQSIVNMLRQFGVQMPENVEPRLKNTAAVTVSASLPTYARPGQKIDVTVLSMGDAKSLRGGSLLATPLKGVDGRVYAVAQGTLFVGGVSAEGASGSRVSVNVSTVGRIPGGGIVERGVLPALQNKTTVTLNLHETSYRQARSIVKSINELFGHGTASAVDGRQVEVEVPLNSDQRVAFMSALEGLDIETGEEAARVVFNARTGTIVIGQNVKVKPVSISHGSLVVTVSEKPQVSQPGPFARRGTTQVTPRSDVSVSESKKALTMLPEAVSLEEVTSALNSIGATSSEMMAILQAMKKAGALEAELEIL</sequence>
<comment type="function">
    <text evidence="1 6">Assembles around the rod to form the L-ring and probably protects the motor/basal body from shearing forces during rotation.</text>
</comment>
<evidence type="ECO:0000313" key="9">
    <source>
        <dbReference type="Proteomes" id="UP001203338"/>
    </source>
</evidence>
<dbReference type="InterPro" id="IPR001782">
    <property type="entry name" value="Flag_FlgI"/>
</dbReference>
<dbReference type="Proteomes" id="UP001203338">
    <property type="component" value="Unassembled WGS sequence"/>
</dbReference>
<comment type="subcellular location">
    <subcellularLocation>
        <location evidence="2 6">Bacterial flagellum basal body</location>
    </subcellularLocation>
</comment>
<organism evidence="8 9">
    <name type="scientific">Parendozoicomonas callyspongiae</name>
    <dbReference type="NCBI Taxonomy" id="2942213"/>
    <lineage>
        <taxon>Bacteria</taxon>
        <taxon>Pseudomonadati</taxon>
        <taxon>Pseudomonadota</taxon>
        <taxon>Gammaproteobacteria</taxon>
        <taxon>Oceanospirillales</taxon>
        <taxon>Endozoicomonadaceae</taxon>
        <taxon>Parendozoicomonas</taxon>
    </lineage>
</organism>
<evidence type="ECO:0000256" key="5">
    <source>
        <dbReference type="ARBA" id="ARBA00023143"/>
    </source>
</evidence>
<dbReference type="PRINTS" id="PR01010">
    <property type="entry name" value="FLGPRINGFLGI"/>
</dbReference>
<protein>
    <recommendedName>
        <fullName evidence="6">Flagellar P-ring protein</fullName>
    </recommendedName>
    <alternativeName>
        <fullName evidence="6">Basal body P-ring protein</fullName>
    </alternativeName>
</protein>
<keyword evidence="4 6" id="KW-0732">Signal</keyword>
<reference evidence="8 9" key="1">
    <citation type="submission" date="2022-05" db="EMBL/GenBank/DDBJ databases">
        <authorList>
            <person name="Park J.-S."/>
        </authorList>
    </citation>
    <scope>NUCLEOTIDE SEQUENCE [LARGE SCALE GENOMIC DNA]</scope>
    <source>
        <strain evidence="8 9">2012CJ34-2</strain>
    </source>
</reference>
<proteinExistence type="inferred from homology"/>
<evidence type="ECO:0000256" key="7">
    <source>
        <dbReference type="SAM" id="MobiDB-lite"/>
    </source>
</evidence>
<dbReference type="Pfam" id="PF02119">
    <property type="entry name" value="FlgI"/>
    <property type="match status" value="1"/>
</dbReference>
<accession>A0ABT0PDX4</accession>
<dbReference type="HAMAP" id="MF_00416">
    <property type="entry name" value="FlgI"/>
    <property type="match status" value="1"/>
</dbReference>
<keyword evidence="5 6" id="KW-0975">Bacterial flagellum</keyword>
<evidence type="ECO:0000256" key="4">
    <source>
        <dbReference type="ARBA" id="ARBA00022729"/>
    </source>
</evidence>
<evidence type="ECO:0000256" key="3">
    <source>
        <dbReference type="ARBA" id="ARBA00008994"/>
    </source>
</evidence>
<dbReference type="PANTHER" id="PTHR30381">
    <property type="entry name" value="FLAGELLAR P-RING PERIPLASMIC PROTEIN FLGI"/>
    <property type="match status" value="1"/>
</dbReference>
<feature type="region of interest" description="Disordered" evidence="7">
    <location>
        <begin position="292"/>
        <end position="313"/>
    </location>
</feature>
<keyword evidence="8" id="KW-0282">Flagellum</keyword>
<dbReference type="NCBIfam" id="NF003676">
    <property type="entry name" value="PRK05303.1"/>
    <property type="match status" value="1"/>
</dbReference>
<evidence type="ECO:0000256" key="2">
    <source>
        <dbReference type="ARBA" id="ARBA00004117"/>
    </source>
</evidence>
<keyword evidence="9" id="KW-1185">Reference proteome</keyword>
<comment type="subunit">
    <text evidence="6">The basal body constitutes a major portion of the flagellar organelle and consists of four rings (L,P,S, and M) mounted on a central rod.</text>
</comment>
<name>A0ABT0PDX4_9GAMM</name>
<keyword evidence="8" id="KW-0969">Cilium</keyword>
<keyword evidence="8" id="KW-0966">Cell projection</keyword>
<feature type="signal peptide" evidence="6">
    <location>
        <begin position="1"/>
        <end position="19"/>
    </location>
</feature>
<comment type="similarity">
    <text evidence="3 6">Belongs to the FlgI family.</text>
</comment>
<dbReference type="EMBL" id="JAMFLX010000006">
    <property type="protein sequence ID" value="MCL6269555.1"/>
    <property type="molecule type" value="Genomic_DNA"/>
</dbReference>
<evidence type="ECO:0000256" key="6">
    <source>
        <dbReference type="HAMAP-Rule" id="MF_00416"/>
    </source>
</evidence>
<gene>
    <name evidence="6" type="primary">flgI</name>
    <name evidence="8" type="ORF">M3P05_06320</name>
</gene>